<organism evidence="21 22">
    <name type="scientific">Lachnospira eligens</name>
    <dbReference type="NCBI Taxonomy" id="39485"/>
    <lineage>
        <taxon>Bacteria</taxon>
        <taxon>Bacillati</taxon>
        <taxon>Bacillota</taxon>
        <taxon>Clostridia</taxon>
        <taxon>Lachnospirales</taxon>
        <taxon>Lachnospiraceae</taxon>
        <taxon>Lachnospira</taxon>
    </lineage>
</organism>
<feature type="transmembrane region" description="Helical" evidence="19">
    <location>
        <begin position="202"/>
        <end position="223"/>
    </location>
</feature>
<dbReference type="PANTHER" id="PTHR46382:SF1">
    <property type="entry name" value="PHOSPHATIDATE CYTIDYLYLTRANSFERASE"/>
    <property type="match status" value="1"/>
</dbReference>
<dbReference type="Pfam" id="PF01148">
    <property type="entry name" value="CTP_transf_1"/>
    <property type="match status" value="1"/>
</dbReference>
<feature type="transmembrane region" description="Helical" evidence="19">
    <location>
        <begin position="51"/>
        <end position="68"/>
    </location>
</feature>
<evidence type="ECO:0000256" key="3">
    <source>
        <dbReference type="ARBA" id="ARBA00005119"/>
    </source>
</evidence>
<protein>
    <recommendedName>
        <fullName evidence="7 18">Phosphatidate cytidylyltransferase</fullName>
        <ecNumber evidence="6 18">2.7.7.41</ecNumber>
    </recommendedName>
</protein>
<comment type="caution">
    <text evidence="21">The sequence shown here is derived from an EMBL/GenBank/DDBJ whole genome shotgun (WGS) entry which is preliminary data.</text>
</comment>
<evidence type="ECO:0000256" key="16">
    <source>
        <dbReference type="ARBA" id="ARBA00023209"/>
    </source>
</evidence>
<feature type="transmembrane region" description="Helical" evidence="19">
    <location>
        <begin position="105"/>
        <end position="123"/>
    </location>
</feature>
<dbReference type="AlphaFoldDB" id="A0A414D8H3"/>
<dbReference type="GO" id="GO:0016024">
    <property type="term" value="P:CDP-diacylglycerol biosynthetic process"/>
    <property type="evidence" value="ECO:0007669"/>
    <property type="project" value="UniProtKB-UniPathway"/>
</dbReference>
<keyword evidence="15 19" id="KW-0472">Membrane</keyword>
<comment type="similarity">
    <text evidence="5 18">Belongs to the CDS family.</text>
</comment>
<sequence length="272" mass="30220">MMRTRIMSGAVLIVILFTCLYFGGWVTFGFSLFISLVGMYELIKVKKLEKTGLAVVGYIAAITYYFILLLNDPAYILLLLVASCILMMSVYVFTFPKYKTEDVMWVFFSIVYVAVTLSYIYQVRMLQDGIYIVWLIFVSSWGNDTCAYFTGVFLGKHKMTPKLSPKKTYEGAIGGVVGATLLGFGYGFAISSKMSDVLVHPVYTFAIASFIGAFLSIFGDLAASAIKRNHDVKDYGKLIPGHGGIMDRFDSAIFTAPVVYWAIEVINKVFGG</sequence>
<keyword evidence="11 18" id="KW-0812">Transmembrane</keyword>
<dbReference type="EMBL" id="QSHM01000015">
    <property type="protein sequence ID" value="RHC12008.1"/>
    <property type="molecule type" value="Genomic_DNA"/>
</dbReference>
<comment type="pathway">
    <text evidence="4">Lipid metabolism.</text>
</comment>
<dbReference type="PROSITE" id="PS01315">
    <property type="entry name" value="CDS"/>
    <property type="match status" value="1"/>
</dbReference>
<dbReference type="Proteomes" id="UP000285844">
    <property type="component" value="Unassembled WGS sequence"/>
</dbReference>
<keyword evidence="8" id="KW-1003">Cell membrane</keyword>
<dbReference type="UniPathway" id="UPA00557">
    <property type="reaction ID" value="UER00614"/>
</dbReference>
<evidence type="ECO:0000256" key="13">
    <source>
        <dbReference type="ARBA" id="ARBA00022989"/>
    </source>
</evidence>
<name>A0A414D8H3_9FIRM</name>
<dbReference type="GO" id="GO:0005886">
    <property type="term" value="C:plasma membrane"/>
    <property type="evidence" value="ECO:0007669"/>
    <property type="project" value="UniProtKB-SubCell"/>
</dbReference>
<dbReference type="InterPro" id="IPR000374">
    <property type="entry name" value="PC_trans"/>
</dbReference>
<dbReference type="GO" id="GO:0004605">
    <property type="term" value="F:phosphatidate cytidylyltransferase activity"/>
    <property type="evidence" value="ECO:0007669"/>
    <property type="project" value="UniProtKB-EC"/>
</dbReference>
<evidence type="ECO:0000313" key="23">
    <source>
        <dbReference type="Proteomes" id="UP000285844"/>
    </source>
</evidence>
<evidence type="ECO:0000313" key="22">
    <source>
        <dbReference type="Proteomes" id="UP000284794"/>
    </source>
</evidence>
<comment type="catalytic activity">
    <reaction evidence="1 18">
        <text>a 1,2-diacyl-sn-glycero-3-phosphate + CTP + H(+) = a CDP-1,2-diacyl-sn-glycerol + diphosphate</text>
        <dbReference type="Rhea" id="RHEA:16229"/>
        <dbReference type="ChEBI" id="CHEBI:15378"/>
        <dbReference type="ChEBI" id="CHEBI:33019"/>
        <dbReference type="ChEBI" id="CHEBI:37563"/>
        <dbReference type="ChEBI" id="CHEBI:58332"/>
        <dbReference type="ChEBI" id="CHEBI:58608"/>
        <dbReference type="EC" id="2.7.7.41"/>
    </reaction>
</comment>
<evidence type="ECO:0000256" key="12">
    <source>
        <dbReference type="ARBA" id="ARBA00022695"/>
    </source>
</evidence>
<evidence type="ECO:0000256" key="11">
    <source>
        <dbReference type="ARBA" id="ARBA00022692"/>
    </source>
</evidence>
<keyword evidence="13 19" id="KW-1133">Transmembrane helix</keyword>
<feature type="transmembrane region" description="Helical" evidence="19">
    <location>
        <begin position="129"/>
        <end position="150"/>
    </location>
</feature>
<evidence type="ECO:0000256" key="15">
    <source>
        <dbReference type="ARBA" id="ARBA00023136"/>
    </source>
</evidence>
<proteinExistence type="inferred from homology"/>
<feature type="transmembrane region" description="Helical" evidence="19">
    <location>
        <begin position="6"/>
        <end position="39"/>
    </location>
</feature>
<accession>A0A414D8H3</accession>
<evidence type="ECO:0000313" key="20">
    <source>
        <dbReference type="EMBL" id="RHC12008.1"/>
    </source>
</evidence>
<evidence type="ECO:0000256" key="10">
    <source>
        <dbReference type="ARBA" id="ARBA00022679"/>
    </source>
</evidence>
<dbReference type="EMBL" id="QSIS01000016">
    <property type="protein sequence ID" value="RHD06888.1"/>
    <property type="molecule type" value="Genomic_DNA"/>
</dbReference>
<feature type="transmembrane region" description="Helical" evidence="19">
    <location>
        <begin position="171"/>
        <end position="190"/>
    </location>
</feature>
<dbReference type="RefSeq" id="WP_118009852.1">
    <property type="nucleotide sequence ID" value="NZ_DAWDOS010000004.1"/>
</dbReference>
<evidence type="ECO:0000256" key="8">
    <source>
        <dbReference type="ARBA" id="ARBA00022475"/>
    </source>
</evidence>
<gene>
    <name evidence="21" type="ORF">DW811_10965</name>
    <name evidence="20" type="ORF">DW858_11525</name>
</gene>
<evidence type="ECO:0000256" key="18">
    <source>
        <dbReference type="RuleBase" id="RU003938"/>
    </source>
</evidence>
<evidence type="ECO:0000256" key="9">
    <source>
        <dbReference type="ARBA" id="ARBA00022516"/>
    </source>
</evidence>
<reference evidence="22 23" key="1">
    <citation type="submission" date="2018-08" db="EMBL/GenBank/DDBJ databases">
        <title>A genome reference for cultivated species of the human gut microbiota.</title>
        <authorList>
            <person name="Zou Y."/>
            <person name="Xue W."/>
            <person name="Luo G."/>
        </authorList>
    </citation>
    <scope>NUCLEOTIDE SEQUENCE [LARGE SCALE GENOMIC DNA]</scope>
    <source>
        <strain evidence="21 22">AM32-2AC</strain>
        <strain evidence="20 23">AM37-3BH</strain>
    </source>
</reference>
<keyword evidence="9" id="KW-0444">Lipid biosynthesis</keyword>
<feature type="transmembrane region" description="Helical" evidence="19">
    <location>
        <begin position="74"/>
        <end position="93"/>
    </location>
</feature>
<comment type="subcellular location">
    <subcellularLocation>
        <location evidence="2">Cell membrane</location>
        <topology evidence="2">Multi-pass membrane protein</topology>
    </subcellularLocation>
</comment>
<evidence type="ECO:0000256" key="19">
    <source>
        <dbReference type="SAM" id="Phobius"/>
    </source>
</evidence>
<evidence type="ECO:0000256" key="2">
    <source>
        <dbReference type="ARBA" id="ARBA00004651"/>
    </source>
</evidence>
<evidence type="ECO:0000256" key="14">
    <source>
        <dbReference type="ARBA" id="ARBA00023098"/>
    </source>
</evidence>
<keyword evidence="10 18" id="KW-0808">Transferase</keyword>
<evidence type="ECO:0000313" key="21">
    <source>
        <dbReference type="EMBL" id="RHD06888.1"/>
    </source>
</evidence>
<evidence type="ECO:0000256" key="1">
    <source>
        <dbReference type="ARBA" id="ARBA00001698"/>
    </source>
</evidence>
<keyword evidence="16" id="KW-0594">Phospholipid biosynthesis</keyword>
<keyword evidence="12 18" id="KW-0548">Nucleotidyltransferase</keyword>
<dbReference type="Proteomes" id="UP000284794">
    <property type="component" value="Unassembled WGS sequence"/>
</dbReference>
<dbReference type="PANTHER" id="PTHR46382">
    <property type="entry name" value="PHOSPHATIDATE CYTIDYLYLTRANSFERASE"/>
    <property type="match status" value="1"/>
</dbReference>
<dbReference type="EC" id="2.7.7.41" evidence="6 18"/>
<comment type="pathway">
    <text evidence="3 18">Phospholipid metabolism; CDP-diacylglycerol biosynthesis; CDP-diacylglycerol from sn-glycerol 3-phosphate: step 3/3.</text>
</comment>
<keyword evidence="14" id="KW-0443">Lipid metabolism</keyword>
<evidence type="ECO:0000256" key="7">
    <source>
        <dbReference type="ARBA" id="ARBA00019373"/>
    </source>
</evidence>
<evidence type="ECO:0000256" key="17">
    <source>
        <dbReference type="ARBA" id="ARBA00023264"/>
    </source>
</evidence>
<evidence type="ECO:0000256" key="5">
    <source>
        <dbReference type="ARBA" id="ARBA00010185"/>
    </source>
</evidence>
<evidence type="ECO:0000256" key="6">
    <source>
        <dbReference type="ARBA" id="ARBA00012487"/>
    </source>
</evidence>
<evidence type="ECO:0000256" key="4">
    <source>
        <dbReference type="ARBA" id="ARBA00005189"/>
    </source>
</evidence>
<keyword evidence="17" id="KW-1208">Phospholipid metabolism</keyword>